<proteinExistence type="predicted"/>
<dbReference type="OrthoDB" id="6599113at2759"/>
<reference evidence="2" key="1">
    <citation type="journal article" date="2016" name="Nat. Commun.">
        <title>The channel catfish genome sequence provides insights into the evolution of scale formation in teleosts.</title>
        <authorList>
            <person name="Liu Z."/>
            <person name="Liu S."/>
            <person name="Yao J."/>
            <person name="Bao L."/>
            <person name="Zhang J."/>
            <person name="Li Y."/>
            <person name="Jiang C."/>
            <person name="Sun L."/>
            <person name="Wang R."/>
            <person name="Zhang Y."/>
            <person name="Zhou T."/>
            <person name="Zeng Q."/>
            <person name="Fu Q."/>
            <person name="Gao S."/>
            <person name="Li N."/>
            <person name="Koren S."/>
            <person name="Jiang Y."/>
            <person name="Zimin A."/>
            <person name="Xu P."/>
            <person name="Phillippy A.M."/>
            <person name="Geng X."/>
            <person name="Song L."/>
            <person name="Sun F."/>
            <person name="Li C."/>
            <person name="Wang X."/>
            <person name="Chen A."/>
            <person name="Jin Y."/>
            <person name="Yuan Z."/>
            <person name="Yang Y."/>
            <person name="Tan S."/>
            <person name="Peatman E."/>
            <person name="Lu J."/>
            <person name="Qin Z."/>
            <person name="Dunham R."/>
            <person name="Li Z."/>
            <person name="Sonstegard T."/>
            <person name="Feng J."/>
            <person name="Danzmann R.G."/>
            <person name="Schroeder S."/>
            <person name="Scheffler B."/>
            <person name="Duke M.V."/>
            <person name="Ballard L."/>
            <person name="Kucuktas H."/>
            <person name="Kaltenboeck L."/>
            <person name="Liu H."/>
            <person name="Armbruster J."/>
            <person name="Xie Y."/>
            <person name="Kirby M.L."/>
            <person name="Tian Y."/>
            <person name="Flanagan M.E."/>
            <person name="Mu W."/>
            <person name="Waldbieser G.C."/>
        </authorList>
    </citation>
    <scope>NUCLEOTIDE SEQUENCE [LARGE SCALE GENOMIC DNA]</scope>
    <source>
        <strain evidence="2">SDA103</strain>
    </source>
</reference>
<dbReference type="RefSeq" id="XP_053532390.1">
    <property type="nucleotide sequence ID" value="XM_053676415.1"/>
</dbReference>
<feature type="region of interest" description="Disordered" evidence="1">
    <location>
        <begin position="418"/>
        <end position="439"/>
    </location>
</feature>
<accession>A0A9F7QYB0</accession>
<dbReference type="GeneID" id="124627505"/>
<name>A0A9F7QYB0_ICTPU</name>
<dbReference type="SUPFAM" id="SSF52540">
    <property type="entry name" value="P-loop containing nucleoside triphosphate hydrolases"/>
    <property type="match status" value="1"/>
</dbReference>
<evidence type="ECO:0000313" key="2">
    <source>
        <dbReference type="Proteomes" id="UP000221080"/>
    </source>
</evidence>
<sequence>MTGRDIFEAVSEAVEKMQLKWDKLCGVTTDGAPAMTCDRKGMASMVCAKVKESGGEAFRMHCIIHQEALCAKTVQLGDVMNTVVKTVNIIRARGLYHREFQAFLSEVDAEYGDVLYHSEVRWLSRGYVPQRFYSMRSEIDRFMKEKGRPLHEPSDPLWLANLASLVDLTHHLNTLNKNLQGKQQLVPHLYAHMKALCVKLRLFETQLRSFNAAHFPVLSEIKSAFPKADLSDKKGKCVCASLVTEFNMRFQDFSVIEKQIKLFSTPFLVDAEEVEESLQLELIEMQCDDSLKSQHQLLSPLDFYQSLDSAKFPLMRRHTKRMMSLFGLTYIYLPHVIILTKEDEACKLVKEDLRKVYTSKKIREKMETCRNLLGIPVNHIFPVKNYHEEMDTDDDMDALILKALDQIHCSSGFIELNKMGGSESTPQQPQTPPPPPEFDKPWRIMPWGNKDNLREKLRNFKLCSSDVKFVKLLIVGEVGAGKSSFINSVNNAFQERITSGALVDAPTGTTFTKIYKTHHIKGKDGSRLPFVFNDVMGLEPGDIYGAHVQDIITALKGFLEEGYKFNPVTPASENDSNYKTNPKVSDQTFCLVNIIPATKVSLMDQKLIQKMKRIREVASEYNLPQVIILTKVDETCPLVKDDLRKVYTSKKIKEKMQECSNLLGIPLSNIFPVKNYHEEVDTNDDMDVLILKALDQIVNLANDALEDQNPNGDVQESAGYSSEPHLPC</sequence>
<keyword evidence="2" id="KW-1185">Reference proteome</keyword>
<gene>
    <name evidence="3" type="primary">LOC124627505</name>
</gene>
<dbReference type="KEGG" id="ipu:124627505"/>
<feature type="compositionally biased region" description="Polar residues" evidence="1">
    <location>
        <begin position="708"/>
        <end position="720"/>
    </location>
</feature>
<protein>
    <submittedName>
        <fullName evidence="3">Uncharacterized protein LOC124627505</fullName>
    </submittedName>
</protein>
<dbReference type="AlphaFoldDB" id="A0A9F7QYB0"/>
<dbReference type="PANTHER" id="PTHR45913">
    <property type="entry name" value="EPM2A-INTERACTING PROTEIN 1"/>
    <property type="match status" value="1"/>
</dbReference>
<dbReference type="CDD" id="cd00882">
    <property type="entry name" value="Ras_like_GTPase"/>
    <property type="match status" value="1"/>
</dbReference>
<reference evidence="3" key="2">
    <citation type="submission" date="2025-08" db="UniProtKB">
        <authorList>
            <consortium name="RefSeq"/>
        </authorList>
    </citation>
    <scope>IDENTIFICATION</scope>
    <source>
        <tissue evidence="3">Blood</tissue>
    </source>
</reference>
<evidence type="ECO:0000313" key="3">
    <source>
        <dbReference type="RefSeq" id="XP_053532390.1"/>
    </source>
</evidence>
<evidence type="ECO:0000256" key="1">
    <source>
        <dbReference type="SAM" id="MobiDB-lite"/>
    </source>
</evidence>
<organism evidence="2 3">
    <name type="scientific">Ictalurus punctatus</name>
    <name type="common">Channel catfish</name>
    <name type="synonym">Silurus punctatus</name>
    <dbReference type="NCBI Taxonomy" id="7998"/>
    <lineage>
        <taxon>Eukaryota</taxon>
        <taxon>Metazoa</taxon>
        <taxon>Chordata</taxon>
        <taxon>Craniata</taxon>
        <taxon>Vertebrata</taxon>
        <taxon>Euteleostomi</taxon>
        <taxon>Actinopterygii</taxon>
        <taxon>Neopterygii</taxon>
        <taxon>Teleostei</taxon>
        <taxon>Ostariophysi</taxon>
        <taxon>Siluriformes</taxon>
        <taxon>Ictaluridae</taxon>
        <taxon>Ictalurus</taxon>
    </lineage>
</organism>
<dbReference type="SUPFAM" id="SSF53098">
    <property type="entry name" value="Ribonuclease H-like"/>
    <property type="match status" value="1"/>
</dbReference>
<dbReference type="Proteomes" id="UP000221080">
    <property type="component" value="Chromosome 26"/>
</dbReference>
<dbReference type="Gene3D" id="3.40.50.300">
    <property type="entry name" value="P-loop containing nucleotide triphosphate hydrolases"/>
    <property type="match status" value="1"/>
</dbReference>
<dbReference type="PANTHER" id="PTHR45913:SF9">
    <property type="entry name" value="GENERAL TRANSCRIPTION FACTOR II-I REPEAT DOMAIN-CONTAINING PROTEIN 2-LIKE-RELATED"/>
    <property type="match status" value="1"/>
</dbReference>
<dbReference type="InterPro" id="IPR027417">
    <property type="entry name" value="P-loop_NTPase"/>
</dbReference>
<feature type="region of interest" description="Disordered" evidence="1">
    <location>
        <begin position="705"/>
        <end position="728"/>
    </location>
</feature>
<dbReference type="InterPro" id="IPR012337">
    <property type="entry name" value="RNaseH-like_sf"/>
</dbReference>